<accession>A0A6F8T3L9</accession>
<dbReference type="AlphaFoldDB" id="A0A6F8T3L9"/>
<dbReference type="Pfam" id="PF03646">
    <property type="entry name" value="FlaG"/>
    <property type="match status" value="1"/>
</dbReference>
<dbReference type="EMBL" id="AP022839">
    <property type="protein sequence ID" value="BCA95275.1"/>
    <property type="molecule type" value="Genomic_DNA"/>
</dbReference>
<evidence type="ECO:0008006" key="4">
    <source>
        <dbReference type="Google" id="ProtNLM"/>
    </source>
</evidence>
<feature type="compositionally biased region" description="Low complexity" evidence="1">
    <location>
        <begin position="23"/>
        <end position="38"/>
    </location>
</feature>
<gene>
    <name evidence="2" type="ORF">TUM19329_16360</name>
</gene>
<dbReference type="RefSeq" id="WP_173236916.1">
    <property type="nucleotide sequence ID" value="NZ_AP022839.1"/>
</dbReference>
<protein>
    <recommendedName>
        <fullName evidence="4">FlaG protein</fullName>
    </recommendedName>
</protein>
<dbReference type="SUPFAM" id="SSF160214">
    <property type="entry name" value="FlaG-like"/>
    <property type="match status" value="1"/>
</dbReference>
<dbReference type="KEGG" id="lant:TUM19329_16360"/>
<dbReference type="InterPro" id="IPR005186">
    <property type="entry name" value="FlaG"/>
</dbReference>
<organism evidence="2 3">
    <name type="scientific">Legionella antarctica</name>
    <dbReference type="NCBI Taxonomy" id="2708020"/>
    <lineage>
        <taxon>Bacteria</taxon>
        <taxon>Pseudomonadati</taxon>
        <taxon>Pseudomonadota</taxon>
        <taxon>Gammaproteobacteria</taxon>
        <taxon>Legionellales</taxon>
        <taxon>Legionellaceae</taxon>
        <taxon>Legionella</taxon>
    </lineage>
</organism>
<keyword evidence="3" id="KW-1185">Reference proteome</keyword>
<evidence type="ECO:0000313" key="3">
    <source>
        <dbReference type="Proteomes" id="UP000502894"/>
    </source>
</evidence>
<dbReference type="Gene3D" id="3.30.160.170">
    <property type="entry name" value="FlaG-like"/>
    <property type="match status" value="1"/>
</dbReference>
<dbReference type="Proteomes" id="UP000502894">
    <property type="component" value="Chromosome"/>
</dbReference>
<name>A0A6F8T3L9_9GAMM</name>
<feature type="region of interest" description="Disordered" evidence="1">
    <location>
        <begin position="1"/>
        <end position="40"/>
    </location>
</feature>
<reference evidence="2" key="1">
    <citation type="journal article" date="2020" name="Microbiol. Resour. Announc.">
        <title>Complete Genome Sequence of Novel Psychrotolerant Legionella Strain TUM19329, Isolated from Antarctic Lake Sediment.</title>
        <authorList>
            <person name="Shimada S."/>
            <person name="Nakai R."/>
            <person name="Aoki K."/>
            <person name="Shimoeda N."/>
            <person name="Ohno G."/>
            <person name="Miyazaki Y."/>
            <person name="Kudoh S."/>
            <person name="Imura S."/>
            <person name="Watanabe K."/>
            <person name="Ishii Y."/>
            <person name="Tateda K."/>
        </authorList>
    </citation>
    <scope>NUCLEOTIDE SEQUENCE [LARGE SCALE GENOMIC DNA]</scope>
    <source>
        <strain evidence="2">TUM19329</strain>
    </source>
</reference>
<dbReference type="InterPro" id="IPR035924">
    <property type="entry name" value="FlaG-like_sf"/>
</dbReference>
<proteinExistence type="predicted"/>
<evidence type="ECO:0000313" key="2">
    <source>
        <dbReference type="EMBL" id="BCA95275.1"/>
    </source>
</evidence>
<sequence length="96" mass="10643">MNIESVKPVPTIKNETVKSPEIQSQSVTKTSDKTSTTSPLVDSDMKYTLDEATGLLQAIVTDKITDKVIRKMPSDEYLHLLSLLDEIINGSIDKHI</sequence>
<evidence type="ECO:0000256" key="1">
    <source>
        <dbReference type="SAM" id="MobiDB-lite"/>
    </source>
</evidence>